<sequence>MSKSSTRKSLAVLTRMAFIAVMVFTAMATTTLTATPAAAAQANIAWSAPTDSTGVTGYKVHIGGSSGSYSQHIDVGSTTSYSSSSLSDGSTYYFAVTAYNAAGAESAYSNEISRSFPALPTTYTITATAGAGGTVTALSNTKVSTATSGSSTITSVTVTSGASQSFSITPATGYKVAGVTVDGVTKGAVTSYTFSNVTANHTISASFTLNSYSITASAGTGGSITPSGTATVAANGSQSYTITPATGYKIAAVTVDGASVGAVGSYTFNLVSANHTIAASFALNSYTITATAGTGGSITPSGTATVSSGSKSYTIAAASGYKIADVKVDGVSKGAIASYSFSNVTANHTIAASFSVASGITVFATNAGGAAFTGSDGTAYKADSYYSGGTAKAITATIAGTTDDVLYQSYRYGSTTAGSVMSYNIPVANGNYSVVLKFADNVGTGQRVFDVKMEGTTVLSNFDIYAKAGNNTAYDVTIPVSVADGVLNIGFVTKISSPKINGIVVKTR</sequence>
<dbReference type="PANTHER" id="PTHR13460">
    <property type="match status" value="1"/>
</dbReference>
<feature type="domain" description="Fibronectin type-III" evidence="11">
    <location>
        <begin position="28"/>
        <end position="121"/>
    </location>
</feature>
<keyword evidence="4 10" id="KW-0732">Signal</keyword>
<feature type="chain" id="PRO_5045244225" evidence="10">
    <location>
        <begin position="29"/>
        <end position="508"/>
    </location>
</feature>
<dbReference type="Pfam" id="PF18998">
    <property type="entry name" value="Flg_new_2"/>
    <property type="match status" value="1"/>
</dbReference>
<dbReference type="InterPro" id="IPR013783">
    <property type="entry name" value="Ig-like_fold"/>
</dbReference>
<keyword evidence="5" id="KW-0256">Endoplasmic reticulum</keyword>
<evidence type="ECO:0000256" key="8">
    <source>
        <dbReference type="ARBA" id="ARBA00023180"/>
    </source>
</evidence>
<evidence type="ECO:0000256" key="10">
    <source>
        <dbReference type="SAM" id="SignalP"/>
    </source>
</evidence>
<comment type="caution">
    <text evidence="12">The sequence shown here is derived from an EMBL/GenBank/DDBJ whole genome shotgun (WGS) entry which is preliminary data.</text>
</comment>
<comment type="subcellular location">
    <subcellularLocation>
        <location evidence="1">Endoplasmic reticulum membrane</location>
        <topology evidence="1">Single-pass type I membrane protein</topology>
    </subcellularLocation>
</comment>
<proteinExistence type="inferred from homology"/>
<evidence type="ECO:0000256" key="5">
    <source>
        <dbReference type="ARBA" id="ARBA00022824"/>
    </source>
</evidence>
<accession>A0ABS0YH34</accession>
<evidence type="ECO:0000256" key="4">
    <source>
        <dbReference type="ARBA" id="ARBA00022729"/>
    </source>
</evidence>
<evidence type="ECO:0000256" key="6">
    <source>
        <dbReference type="ARBA" id="ARBA00022989"/>
    </source>
</evidence>
<evidence type="ECO:0000256" key="9">
    <source>
        <dbReference type="ARBA" id="ARBA00023277"/>
    </source>
</evidence>
<dbReference type="InterPro" id="IPR044060">
    <property type="entry name" value="Bacterial_rp_domain"/>
</dbReference>
<name>A0ABS0YH34_9BACT</name>
<dbReference type="EMBL" id="JAEMHL010000008">
    <property type="protein sequence ID" value="MBJ6751615.1"/>
    <property type="molecule type" value="Genomic_DNA"/>
</dbReference>
<dbReference type="SUPFAM" id="SSF49785">
    <property type="entry name" value="Galactose-binding domain-like"/>
    <property type="match status" value="1"/>
</dbReference>
<dbReference type="RefSeq" id="WP_199390088.1">
    <property type="nucleotide sequence ID" value="NZ_JAEMHL010000008.1"/>
</dbReference>
<dbReference type="InterPro" id="IPR039155">
    <property type="entry name" value="MLEC"/>
</dbReference>
<evidence type="ECO:0000256" key="1">
    <source>
        <dbReference type="ARBA" id="ARBA00004115"/>
    </source>
</evidence>
<dbReference type="SMART" id="SM00060">
    <property type="entry name" value="FN3"/>
    <property type="match status" value="1"/>
</dbReference>
<dbReference type="Proteomes" id="UP000614714">
    <property type="component" value="Unassembled WGS sequence"/>
</dbReference>
<evidence type="ECO:0000313" key="12">
    <source>
        <dbReference type="EMBL" id="MBJ6751615.1"/>
    </source>
</evidence>
<evidence type="ECO:0000256" key="7">
    <source>
        <dbReference type="ARBA" id="ARBA00023136"/>
    </source>
</evidence>
<dbReference type="SUPFAM" id="SSF49265">
    <property type="entry name" value="Fibronectin type III"/>
    <property type="match status" value="1"/>
</dbReference>
<dbReference type="Gene3D" id="2.60.40.10">
    <property type="entry name" value="Immunoglobulins"/>
    <property type="match status" value="1"/>
</dbReference>
<keyword evidence="9" id="KW-0119">Carbohydrate metabolism</keyword>
<gene>
    <name evidence="12" type="ORF">JFN91_15475</name>
</gene>
<keyword evidence="3" id="KW-0812">Transmembrane</keyword>
<dbReference type="PROSITE" id="PS50853">
    <property type="entry name" value="FN3"/>
    <property type="match status" value="1"/>
</dbReference>
<dbReference type="InterPro" id="IPR008979">
    <property type="entry name" value="Galactose-bd-like_sf"/>
</dbReference>
<keyword evidence="13" id="KW-1185">Reference proteome</keyword>
<feature type="signal peptide" evidence="10">
    <location>
        <begin position="1"/>
        <end position="28"/>
    </location>
</feature>
<organism evidence="12 13">
    <name type="scientific">Geomonas anaerohicana</name>
    <dbReference type="NCBI Taxonomy" id="2798583"/>
    <lineage>
        <taxon>Bacteria</taxon>
        <taxon>Pseudomonadati</taxon>
        <taxon>Thermodesulfobacteriota</taxon>
        <taxon>Desulfuromonadia</taxon>
        <taxon>Geobacterales</taxon>
        <taxon>Geobacteraceae</taxon>
        <taxon>Geomonas</taxon>
    </lineage>
</organism>
<dbReference type="InterPro" id="IPR036116">
    <property type="entry name" value="FN3_sf"/>
</dbReference>
<evidence type="ECO:0000256" key="3">
    <source>
        <dbReference type="ARBA" id="ARBA00022692"/>
    </source>
</evidence>
<reference evidence="12 13" key="1">
    <citation type="submission" date="2020-12" db="EMBL/GenBank/DDBJ databases">
        <title>Geomonas sp. Red421, isolated from paddy soil.</title>
        <authorList>
            <person name="Xu Z."/>
            <person name="Zhang Z."/>
            <person name="Masuda Y."/>
            <person name="Itoh H."/>
            <person name="Senoo K."/>
        </authorList>
    </citation>
    <scope>NUCLEOTIDE SEQUENCE [LARGE SCALE GENOMIC DNA]</scope>
    <source>
        <strain evidence="12 13">Red421</strain>
    </source>
</reference>
<dbReference type="InterPro" id="IPR003961">
    <property type="entry name" value="FN3_dom"/>
</dbReference>
<dbReference type="Pfam" id="PF00041">
    <property type="entry name" value="fn3"/>
    <property type="match status" value="1"/>
</dbReference>
<dbReference type="Gene3D" id="2.60.120.430">
    <property type="entry name" value="Galactose-binding lectin"/>
    <property type="match status" value="1"/>
</dbReference>
<evidence type="ECO:0000259" key="11">
    <source>
        <dbReference type="PROSITE" id="PS50853"/>
    </source>
</evidence>
<keyword evidence="7" id="KW-0472">Membrane</keyword>
<keyword evidence="8" id="KW-0325">Glycoprotein</keyword>
<evidence type="ECO:0000313" key="13">
    <source>
        <dbReference type="Proteomes" id="UP000614714"/>
    </source>
</evidence>
<comment type="similarity">
    <text evidence="2">Belongs to the malectin family.</text>
</comment>
<protein>
    <submittedName>
        <fullName evidence="12">Fibronectin type III domain-containing protein</fullName>
    </submittedName>
</protein>
<dbReference type="PANTHER" id="PTHR13460:SF0">
    <property type="entry name" value="MALECTIN"/>
    <property type="match status" value="1"/>
</dbReference>
<evidence type="ECO:0000256" key="2">
    <source>
        <dbReference type="ARBA" id="ARBA00009141"/>
    </source>
</evidence>
<dbReference type="InterPro" id="IPR021720">
    <property type="entry name" value="Malectin_dom"/>
</dbReference>
<keyword evidence="6" id="KW-1133">Transmembrane helix</keyword>
<dbReference type="Pfam" id="PF11721">
    <property type="entry name" value="Malectin"/>
    <property type="match status" value="1"/>
</dbReference>